<evidence type="ECO:0000256" key="8">
    <source>
        <dbReference type="ARBA" id="ARBA00023136"/>
    </source>
</evidence>
<dbReference type="PANTHER" id="PTHR22601">
    <property type="entry name" value="ISP4 LIKE PROTEIN"/>
    <property type="match status" value="1"/>
</dbReference>
<evidence type="ECO:0000256" key="10">
    <source>
        <dbReference type="SAM" id="Phobius"/>
    </source>
</evidence>
<feature type="transmembrane region" description="Helical" evidence="10">
    <location>
        <begin position="32"/>
        <end position="53"/>
    </location>
</feature>
<evidence type="ECO:0000256" key="4">
    <source>
        <dbReference type="ARBA" id="ARBA00022692"/>
    </source>
</evidence>
<dbReference type="EMBL" id="KZ994116">
    <property type="protein sequence ID" value="RKO93786.1"/>
    <property type="molecule type" value="Genomic_DNA"/>
</dbReference>
<dbReference type="InterPro" id="IPR004648">
    <property type="entry name" value="Oligpept_transpt"/>
</dbReference>
<keyword evidence="8 10" id="KW-0472">Membrane</keyword>
<feature type="region of interest" description="Disordered" evidence="9">
    <location>
        <begin position="419"/>
        <end position="443"/>
    </location>
</feature>
<keyword evidence="7 10" id="KW-1133">Transmembrane helix</keyword>
<evidence type="ECO:0000256" key="3">
    <source>
        <dbReference type="ARBA" id="ARBA00022448"/>
    </source>
</evidence>
<evidence type="ECO:0000256" key="7">
    <source>
        <dbReference type="ARBA" id="ARBA00022989"/>
    </source>
</evidence>
<evidence type="ECO:0000313" key="12">
    <source>
        <dbReference type="Proteomes" id="UP000269721"/>
    </source>
</evidence>
<comment type="subcellular location">
    <subcellularLocation>
        <location evidence="1">Membrane</location>
        <topology evidence="1">Multi-pass membrane protein</topology>
    </subcellularLocation>
</comment>
<dbReference type="Proteomes" id="UP000269721">
    <property type="component" value="Unassembled WGS sequence"/>
</dbReference>
<keyword evidence="4 10" id="KW-0812">Transmembrane</keyword>
<feature type="transmembrane region" description="Helical" evidence="10">
    <location>
        <begin position="65"/>
        <end position="87"/>
    </location>
</feature>
<dbReference type="Pfam" id="PF03169">
    <property type="entry name" value="OPT"/>
    <property type="match status" value="2"/>
</dbReference>
<name>A0A4P9WS39_9FUNG</name>
<dbReference type="GO" id="GO:0016020">
    <property type="term" value="C:membrane"/>
    <property type="evidence" value="ECO:0007669"/>
    <property type="project" value="UniProtKB-SubCell"/>
</dbReference>
<reference evidence="12" key="1">
    <citation type="journal article" date="2018" name="Nat. Microbiol.">
        <title>Leveraging single-cell genomics to expand the fungal tree of life.</title>
        <authorList>
            <person name="Ahrendt S.R."/>
            <person name="Quandt C.A."/>
            <person name="Ciobanu D."/>
            <person name="Clum A."/>
            <person name="Salamov A."/>
            <person name="Andreopoulos B."/>
            <person name="Cheng J.F."/>
            <person name="Woyke T."/>
            <person name="Pelin A."/>
            <person name="Henrissat B."/>
            <person name="Reynolds N.K."/>
            <person name="Benny G.L."/>
            <person name="Smith M.E."/>
            <person name="James T.Y."/>
            <person name="Grigoriev I.V."/>
        </authorList>
    </citation>
    <scope>NUCLEOTIDE SEQUENCE [LARGE SCALE GENOMIC DNA]</scope>
</reference>
<proteinExistence type="inferred from homology"/>
<evidence type="ECO:0000256" key="1">
    <source>
        <dbReference type="ARBA" id="ARBA00004141"/>
    </source>
</evidence>
<keyword evidence="6" id="KW-0653">Protein transport</keyword>
<sequence>MQVKFPGEQSTVPEVATTVPVFDDPALPSLTFRFWVSSTIFGIFAAAVACLHGQDSSRLAHRLPLANVGWCAGLLLIITTQCVRYGFGGLCRNWLVKPAAMWYPGNVVLVNVLHVFHAKVNDGIIGERVRLFNKLCGWVIIYEFLPQYFATYLVHFNIVCMAFGSLQGRLGSITDYPLENPDAFPNVPKLWPLTSARRPMAASGRLGAGARSSSPSERSSTPFFPCSLGLGSALRGCTARTCAAPTCSLWRPTGTSTSMVLNNVTLVVEDDLYENYSPLRLSTFWALSYGTSFDVITSLLSTLPSSTARRFWTVSAPPARRFMFGLAVPGKAIANVCFKTYGYTALAQALDLITDLKFAVYMTIANHQPGPHFDPDWGSTNFKIFYTASLIWGAVGPKRMFGPDSSFAAISFRSRATTSTAATPTSDGTTSTGPSSSSTGVAVPSTVPRYHPTWFDKYNYIISAALDSGTIVTAIILYLTVTTAKLDGGSGQAQVDYVFWALNPNSTKYADQDYCLNYTPVGSPSVVLVAPVPDRKGTEYGDRKSRSVMKREEGHKRSVRKRVIISDLRKHVITLHGGKG</sequence>
<dbReference type="GO" id="GO:0035673">
    <property type="term" value="F:oligopeptide transmembrane transporter activity"/>
    <property type="evidence" value="ECO:0007669"/>
    <property type="project" value="InterPro"/>
</dbReference>
<evidence type="ECO:0000256" key="6">
    <source>
        <dbReference type="ARBA" id="ARBA00022927"/>
    </source>
</evidence>
<dbReference type="GO" id="GO:0015031">
    <property type="term" value="P:protein transport"/>
    <property type="evidence" value="ECO:0007669"/>
    <property type="project" value="UniProtKB-KW"/>
</dbReference>
<keyword evidence="12" id="KW-1185">Reference proteome</keyword>
<dbReference type="OrthoDB" id="9986677at2759"/>
<dbReference type="InterPro" id="IPR004813">
    <property type="entry name" value="OPT"/>
</dbReference>
<dbReference type="AlphaFoldDB" id="A0A4P9WS39"/>
<evidence type="ECO:0008006" key="13">
    <source>
        <dbReference type="Google" id="ProtNLM"/>
    </source>
</evidence>
<evidence type="ECO:0000256" key="9">
    <source>
        <dbReference type="SAM" id="MobiDB-lite"/>
    </source>
</evidence>
<gene>
    <name evidence="11" type="ORF">BDK51DRAFT_46547</name>
</gene>
<keyword evidence="5" id="KW-0571">Peptide transport</keyword>
<evidence type="ECO:0000256" key="2">
    <source>
        <dbReference type="ARBA" id="ARBA00008807"/>
    </source>
</evidence>
<evidence type="ECO:0000256" key="5">
    <source>
        <dbReference type="ARBA" id="ARBA00022856"/>
    </source>
</evidence>
<protein>
    <recommendedName>
        <fullName evidence="13">OPT oligopeptide transporter protein-domain-containing protein</fullName>
    </recommendedName>
</protein>
<organism evidence="11 12">
    <name type="scientific">Blyttiomyces helicus</name>
    <dbReference type="NCBI Taxonomy" id="388810"/>
    <lineage>
        <taxon>Eukaryota</taxon>
        <taxon>Fungi</taxon>
        <taxon>Fungi incertae sedis</taxon>
        <taxon>Chytridiomycota</taxon>
        <taxon>Chytridiomycota incertae sedis</taxon>
        <taxon>Chytridiomycetes</taxon>
        <taxon>Chytridiomycetes incertae sedis</taxon>
        <taxon>Blyttiomyces</taxon>
    </lineage>
</organism>
<accession>A0A4P9WS39</accession>
<comment type="similarity">
    <text evidence="2">Belongs to the oligopeptide OPT transporter family.</text>
</comment>
<evidence type="ECO:0000313" key="11">
    <source>
        <dbReference type="EMBL" id="RKO93786.1"/>
    </source>
</evidence>
<keyword evidence="3" id="KW-0813">Transport</keyword>